<protein>
    <recommendedName>
        <fullName evidence="1">DUF6879 domain-containing protein</fullName>
    </recommendedName>
</protein>
<dbReference type="EMBL" id="CP051006">
    <property type="protein sequence ID" value="QNT95124.1"/>
    <property type="molecule type" value="Genomic_DNA"/>
</dbReference>
<dbReference type="Pfam" id="PF21806">
    <property type="entry name" value="DUF6879"/>
    <property type="match status" value="1"/>
</dbReference>
<proteinExistence type="predicted"/>
<name>A0A7H1Q494_9ACTN</name>
<accession>A0A7H1Q494</accession>
<dbReference type="Proteomes" id="UP000516422">
    <property type="component" value="Chromosome"/>
</dbReference>
<dbReference type="AlphaFoldDB" id="A0A7H1Q494"/>
<organism evidence="2 3">
    <name type="scientific">Streptomyces griseofuscus</name>
    <dbReference type="NCBI Taxonomy" id="146922"/>
    <lineage>
        <taxon>Bacteria</taxon>
        <taxon>Bacillati</taxon>
        <taxon>Actinomycetota</taxon>
        <taxon>Actinomycetes</taxon>
        <taxon>Kitasatosporales</taxon>
        <taxon>Streptomycetaceae</taxon>
        <taxon>Streptomyces</taxon>
    </lineage>
</organism>
<evidence type="ECO:0000313" key="3">
    <source>
        <dbReference type="Proteomes" id="UP000516422"/>
    </source>
</evidence>
<dbReference type="KEGG" id="sgf:HEP81_04855"/>
<feature type="domain" description="DUF6879" evidence="1">
    <location>
        <begin position="8"/>
        <end position="110"/>
    </location>
</feature>
<sequence length="318" mass="35425">MPSSVPGFAELLGQCERSAIHLELRDSYASTDRFEAWKRGERISWEDRESWRHPYDQLITDTAARGVTIRRARVISESVSDYIRWEHYVTRANVTAGEEVRWLPRRQAAASNGFGPMLTVVQVLGVSSDDEMVACFLSGELSSQRFGQNLRSHLAAAGQAEQLLTHPDLSDTGANLARRALLAATRGYGESRDLFENFPDHVTWTRARLSADEAAGVRYLDYSYWVELSGGSRRPTDAAARIKAGIRAFDVPNDPFVDAAHAFIRGERFPPLILVGERQDNLVCLEGHLRLTAYALVGFPTDIECLIGTAAAMGRWAR</sequence>
<dbReference type="InterPro" id="IPR049244">
    <property type="entry name" value="DUF6879"/>
</dbReference>
<evidence type="ECO:0000313" key="2">
    <source>
        <dbReference type="EMBL" id="QNT95124.1"/>
    </source>
</evidence>
<reference evidence="2 3" key="1">
    <citation type="submission" date="2020-04" db="EMBL/GenBank/DDBJ databases">
        <title>Characterization and engineering of Streptomyces griseofuscus DSM40191 as a potential heterologous host for expression of BGCs.</title>
        <authorList>
            <person name="Gren T."/>
            <person name="Whitford C.M."/>
            <person name="Mohite O.S."/>
            <person name="Joergensen T.S."/>
            <person name="Nielsen J.B."/>
            <person name="Lee S.Y."/>
            <person name="Weber T."/>
        </authorList>
    </citation>
    <scope>NUCLEOTIDE SEQUENCE [LARGE SCALE GENOMIC DNA]</scope>
    <source>
        <strain evidence="2 3">DSM 40191</strain>
    </source>
</reference>
<gene>
    <name evidence="2" type="ORF">HEP81_04855</name>
</gene>
<evidence type="ECO:0000259" key="1">
    <source>
        <dbReference type="Pfam" id="PF21806"/>
    </source>
</evidence>